<evidence type="ECO:0000256" key="2">
    <source>
        <dbReference type="ARBA" id="ARBA00023015"/>
    </source>
</evidence>
<sequence>MTSILQSPTQTRRTNSLGRAKSSCQHCQAAGLTCDRARPQCFTCISNGTICPGYKLDLRWQRGVAAKGNLAGFRYPTPKVRSSKVCSQSHPGEQKRRWRGKVSKDTGDRHFTFVDGTLGGKRGRKANIPETVCPEARGQDQRLEPNDQLNALHQTNSGVSDEQSPGSECVQFMHFAEASREPQARLDCDFDGSAEVNGLYEEQAYADQEASYISSPGDDFIGNICENEHYCQISIPPRIQSVGLDLGCHSILSCYDQYICAIPLTADCFLNPFRVSNQTYVVSQHLLHAIMATSLFHLNRLNESKDSIKLVDSHRSESLGLYSKALNSPAWQNKAVTFLDTALLLMYLDSAQSALGLYQIHLQGVRSIIECSGGESTLIPNNSKLRAELAMFIWYDATIALLAREELVLPLSYLESILRHGHSDGWSYLELTGCLEEFVVIMAKLSSLAQQHETAREKENLYFDMGAVDEVERTLRGVPVPYPIFNEQLDEETLDFLRDRYHCIEAWRNALLIYIERVFRWQRAGPVPLNAKYHARSIMEHAKCIRKENNFQKQILLPVFLAGAEVKREEDRDFVRDYCSWWTRLCGSKMFIDAASFCEEIWIKLNEEDCDGIWWGSIVDRKCAESELPMRPQILLG</sequence>
<dbReference type="Pfam" id="PF11951">
    <property type="entry name" value="Fungal_trans_2"/>
    <property type="match status" value="1"/>
</dbReference>
<dbReference type="GO" id="GO:0008270">
    <property type="term" value="F:zinc ion binding"/>
    <property type="evidence" value="ECO:0007669"/>
    <property type="project" value="InterPro"/>
</dbReference>
<organism evidence="8 9">
    <name type="scientific">Penicillium steckii</name>
    <dbReference type="NCBI Taxonomy" id="303698"/>
    <lineage>
        <taxon>Eukaryota</taxon>
        <taxon>Fungi</taxon>
        <taxon>Dikarya</taxon>
        <taxon>Ascomycota</taxon>
        <taxon>Pezizomycotina</taxon>
        <taxon>Eurotiomycetes</taxon>
        <taxon>Eurotiomycetidae</taxon>
        <taxon>Eurotiales</taxon>
        <taxon>Aspergillaceae</taxon>
        <taxon>Penicillium</taxon>
    </lineage>
</organism>
<dbReference type="InterPro" id="IPR036864">
    <property type="entry name" value="Zn2-C6_fun-type_DNA-bd_sf"/>
</dbReference>
<dbReference type="STRING" id="303698.A0A1V6TH69"/>
<evidence type="ECO:0000259" key="7">
    <source>
        <dbReference type="SMART" id="SM00066"/>
    </source>
</evidence>
<evidence type="ECO:0000313" key="8">
    <source>
        <dbReference type="EMBL" id="OQE25250.1"/>
    </source>
</evidence>
<evidence type="ECO:0000256" key="4">
    <source>
        <dbReference type="ARBA" id="ARBA00023163"/>
    </source>
</evidence>
<evidence type="ECO:0000256" key="5">
    <source>
        <dbReference type="ARBA" id="ARBA00023242"/>
    </source>
</evidence>
<comment type="subcellular location">
    <subcellularLocation>
        <location evidence="1">Nucleus</location>
    </subcellularLocation>
</comment>
<gene>
    <name evidence="8" type="ORF">PENSTE_c006G03893</name>
</gene>
<dbReference type="GO" id="GO:0005634">
    <property type="term" value="C:nucleus"/>
    <property type="evidence" value="ECO:0007669"/>
    <property type="project" value="UniProtKB-SubCell"/>
</dbReference>
<evidence type="ECO:0000256" key="6">
    <source>
        <dbReference type="SAM" id="MobiDB-lite"/>
    </source>
</evidence>
<protein>
    <recommendedName>
        <fullName evidence="7">Zn(2)-C6 fungal-type domain-containing protein</fullName>
    </recommendedName>
</protein>
<dbReference type="GO" id="GO:0045944">
    <property type="term" value="P:positive regulation of transcription by RNA polymerase II"/>
    <property type="evidence" value="ECO:0007669"/>
    <property type="project" value="TreeGrafter"/>
</dbReference>
<dbReference type="InterPro" id="IPR021858">
    <property type="entry name" value="Fun_TF"/>
</dbReference>
<keyword evidence="3" id="KW-0238">DNA-binding</keyword>
<name>A0A1V6TH69_9EURO</name>
<keyword evidence="2" id="KW-0805">Transcription regulation</keyword>
<dbReference type="AlphaFoldDB" id="A0A1V6TH69"/>
<dbReference type="Pfam" id="PF00172">
    <property type="entry name" value="Zn_clus"/>
    <property type="match status" value="1"/>
</dbReference>
<reference evidence="9" key="1">
    <citation type="journal article" date="2017" name="Nat. Microbiol.">
        <title>Global analysis of biosynthetic gene clusters reveals vast potential of secondary metabolite production in Penicillium species.</title>
        <authorList>
            <person name="Nielsen J.C."/>
            <person name="Grijseels S."/>
            <person name="Prigent S."/>
            <person name="Ji B."/>
            <person name="Dainat J."/>
            <person name="Nielsen K.F."/>
            <person name="Frisvad J.C."/>
            <person name="Workman M."/>
            <person name="Nielsen J."/>
        </authorList>
    </citation>
    <scope>NUCLEOTIDE SEQUENCE [LARGE SCALE GENOMIC DNA]</scope>
    <source>
        <strain evidence="9">IBT 24891</strain>
    </source>
</reference>
<dbReference type="SMART" id="SM00066">
    <property type="entry name" value="GAL4"/>
    <property type="match status" value="1"/>
</dbReference>
<comment type="caution">
    <text evidence="8">The sequence shown here is derived from an EMBL/GenBank/DDBJ whole genome shotgun (WGS) entry which is preliminary data.</text>
</comment>
<accession>A0A1V6TH69</accession>
<dbReference type="SUPFAM" id="SSF57701">
    <property type="entry name" value="Zn2/Cys6 DNA-binding domain"/>
    <property type="match status" value="1"/>
</dbReference>
<feature type="domain" description="Zn(2)-C6 fungal-type" evidence="7">
    <location>
        <begin position="18"/>
        <end position="62"/>
    </location>
</feature>
<feature type="region of interest" description="Disordered" evidence="6">
    <location>
        <begin position="82"/>
        <end position="103"/>
    </location>
</feature>
<keyword evidence="5" id="KW-0539">Nucleus</keyword>
<dbReference type="InterPro" id="IPR001138">
    <property type="entry name" value="Zn2Cys6_DnaBD"/>
</dbReference>
<dbReference type="GO" id="GO:0000981">
    <property type="term" value="F:DNA-binding transcription factor activity, RNA polymerase II-specific"/>
    <property type="evidence" value="ECO:0007669"/>
    <property type="project" value="InterPro"/>
</dbReference>
<dbReference type="CDD" id="cd00067">
    <property type="entry name" value="GAL4"/>
    <property type="match status" value="1"/>
</dbReference>
<evidence type="ECO:0000256" key="1">
    <source>
        <dbReference type="ARBA" id="ARBA00004123"/>
    </source>
</evidence>
<dbReference type="GO" id="GO:0000976">
    <property type="term" value="F:transcription cis-regulatory region binding"/>
    <property type="evidence" value="ECO:0007669"/>
    <property type="project" value="TreeGrafter"/>
</dbReference>
<dbReference type="PANTHER" id="PTHR37534">
    <property type="entry name" value="TRANSCRIPTIONAL ACTIVATOR PROTEIN UGA3"/>
    <property type="match status" value="1"/>
</dbReference>
<dbReference type="Proteomes" id="UP000191285">
    <property type="component" value="Unassembled WGS sequence"/>
</dbReference>
<dbReference type="PANTHER" id="PTHR37534:SF51">
    <property type="entry name" value="ACRIFLAVINE SENSITIVITY CONTROL PROTEIN ACR-2"/>
    <property type="match status" value="1"/>
</dbReference>
<keyword evidence="4" id="KW-0804">Transcription</keyword>
<keyword evidence="9" id="KW-1185">Reference proteome</keyword>
<dbReference type="OrthoDB" id="2015447at2759"/>
<evidence type="ECO:0000313" key="9">
    <source>
        <dbReference type="Proteomes" id="UP000191285"/>
    </source>
</evidence>
<dbReference type="EMBL" id="MLKD01000006">
    <property type="protein sequence ID" value="OQE25250.1"/>
    <property type="molecule type" value="Genomic_DNA"/>
</dbReference>
<proteinExistence type="predicted"/>
<evidence type="ECO:0000256" key="3">
    <source>
        <dbReference type="ARBA" id="ARBA00023125"/>
    </source>
</evidence>